<dbReference type="OrthoDB" id="194358at2759"/>
<dbReference type="InterPro" id="IPR011333">
    <property type="entry name" value="SKP1/BTB/POZ_sf"/>
</dbReference>
<dbReference type="PROSITE" id="PS50297">
    <property type="entry name" value="ANK_REP_REGION"/>
    <property type="match status" value="3"/>
</dbReference>
<feature type="repeat" description="ANK" evidence="3">
    <location>
        <begin position="412"/>
        <end position="445"/>
    </location>
</feature>
<evidence type="ECO:0000259" key="4">
    <source>
        <dbReference type="PROSITE" id="PS50097"/>
    </source>
</evidence>
<dbReference type="Pfam" id="PF00651">
    <property type="entry name" value="BTB"/>
    <property type="match status" value="1"/>
</dbReference>
<dbReference type="PROSITE" id="PS50088">
    <property type="entry name" value="ANK_REPEAT"/>
    <property type="match status" value="6"/>
</dbReference>
<gene>
    <name evidence="5" type="ORF">M0811_11003</name>
</gene>
<feature type="repeat" description="ANK" evidence="3">
    <location>
        <begin position="378"/>
        <end position="411"/>
    </location>
</feature>
<dbReference type="Gene3D" id="3.30.710.10">
    <property type="entry name" value="Potassium Channel Kv1.1, Chain A"/>
    <property type="match status" value="2"/>
</dbReference>
<dbReference type="Pfam" id="PF12796">
    <property type="entry name" value="Ank_2"/>
    <property type="match status" value="3"/>
</dbReference>
<organism evidence="5 6">
    <name type="scientific">Anaeramoeba ignava</name>
    <name type="common">Anaerobic marine amoeba</name>
    <dbReference type="NCBI Taxonomy" id="1746090"/>
    <lineage>
        <taxon>Eukaryota</taxon>
        <taxon>Metamonada</taxon>
        <taxon>Anaeramoebidae</taxon>
        <taxon>Anaeramoeba</taxon>
    </lineage>
</organism>
<dbReference type="AlphaFoldDB" id="A0A9Q0LCG8"/>
<evidence type="ECO:0000256" key="1">
    <source>
        <dbReference type="ARBA" id="ARBA00022737"/>
    </source>
</evidence>
<accession>A0A9Q0LCG8</accession>
<keyword evidence="2 3" id="KW-0040">ANK repeat</keyword>
<keyword evidence="6" id="KW-1185">Reference proteome</keyword>
<name>A0A9Q0LCG8_ANAIG</name>
<dbReference type="Gene3D" id="1.25.40.20">
    <property type="entry name" value="Ankyrin repeat-containing domain"/>
    <property type="match status" value="5"/>
</dbReference>
<evidence type="ECO:0000256" key="3">
    <source>
        <dbReference type="PROSITE-ProRule" id="PRU00023"/>
    </source>
</evidence>
<keyword evidence="1" id="KW-0677">Repeat</keyword>
<evidence type="ECO:0000313" key="5">
    <source>
        <dbReference type="EMBL" id="KAJ5070337.1"/>
    </source>
</evidence>
<dbReference type="EMBL" id="JAPDFW010000096">
    <property type="protein sequence ID" value="KAJ5070337.1"/>
    <property type="molecule type" value="Genomic_DNA"/>
</dbReference>
<dbReference type="PANTHER" id="PTHR24198:SF165">
    <property type="entry name" value="ANKYRIN REPEAT-CONTAINING PROTEIN-RELATED"/>
    <property type="match status" value="1"/>
</dbReference>
<proteinExistence type="predicted"/>
<dbReference type="InterPro" id="IPR002110">
    <property type="entry name" value="Ankyrin_rpt"/>
</dbReference>
<dbReference type="SUPFAM" id="SSF54695">
    <property type="entry name" value="POZ domain"/>
    <property type="match status" value="1"/>
</dbReference>
<feature type="repeat" description="ANK" evidence="3">
    <location>
        <begin position="297"/>
        <end position="331"/>
    </location>
</feature>
<dbReference type="SMART" id="SM00248">
    <property type="entry name" value="ANK"/>
    <property type="match status" value="13"/>
</dbReference>
<dbReference type="OMA" id="EHFINAF"/>
<dbReference type="PRINTS" id="PR01415">
    <property type="entry name" value="ANKYRIN"/>
</dbReference>
<sequence length="812" mass="91771">MSGFWENVKNNSISLLKKKEKELRTVKNSDGETLLHYACIVNPKIPMLKFLINNKISVNEKQNLGQTPLHYCCMKTGDLEAIKFLVKNGAKIGITDIFGRTPMHYAASRSHSLKVLNFIFEKGGDLAIMDKTSHSVLDYIFSNSDNFIDFLPNLKSKKYNKSIKLAFPFVLKSITSEKVIDFFLSQNVDLDKTTESFETGLHLACKNNLGFDCLRKLITSQNVSIKTSAGSIPLHILVANETVDPKSVKILITDTTVNSRDSRGRTALMIYLQNKSPNMEVLELLVTNQNINLSDNYASTALIIECSKANISVEIVKLLLSKGASVDVKKNGLSPFFLAMNHDLTLELAQLLFHESFIKNEVNSIPPFLRKCKRDFKGGKSSILVSLENRSTFEKIKLLIDSGADLNVADNKGTLPIHAACKQNYPKELLELLVSHGNDVNAKDNRQNTPLHLACQNNSNPDIVFYLIQKGANVNAKNSEMLTPLFYCITNNFQSVNLLVEAGAELNYQEPKKGKTLLHMVSKSKAIAGLLIQNGADFNILDHSGKSVIQDLDQSLADVCVEKGLFEVDYPHFRRNSQNSKKLDQLLSFQNDWKNFFVRGEFSDSSIKCLDGSIPVHSLILRLRFSANNSDLDDDSNDIFKMEHFINAFQETTKENAMIFLKFIYSAQIQSIESLNKIMEIGEEIGFDQKWIKSKFGKRSLIQDFSRLLEHDKSKNFTIKVENQEIKVHKCVISCRSDLFRGMFLSVKDDSDSVNDYSGKTFEAMEAIIRFLYIDSLPNQLSKQSIEQLQDAKDYYQFNEETIFDSILENLK</sequence>
<dbReference type="SMART" id="SM00225">
    <property type="entry name" value="BTB"/>
    <property type="match status" value="1"/>
</dbReference>
<evidence type="ECO:0000313" key="6">
    <source>
        <dbReference type="Proteomes" id="UP001149090"/>
    </source>
</evidence>
<protein>
    <submittedName>
        <fullName evidence="5">Ankyrin repeat-containing protein</fullName>
    </submittedName>
</protein>
<reference evidence="5" key="1">
    <citation type="submission" date="2022-10" db="EMBL/GenBank/DDBJ databases">
        <title>Novel sulphate-reducing endosymbionts in the free-living metamonad Anaeramoeba.</title>
        <authorList>
            <person name="Jerlstrom-Hultqvist J."/>
            <person name="Cepicka I."/>
            <person name="Gallot-Lavallee L."/>
            <person name="Salas-Leiva D."/>
            <person name="Curtis B.A."/>
            <person name="Zahonova K."/>
            <person name="Pipaliya S."/>
            <person name="Dacks J."/>
            <person name="Roger A.J."/>
        </authorList>
    </citation>
    <scope>NUCLEOTIDE SEQUENCE</scope>
    <source>
        <strain evidence="5">BMAN</strain>
    </source>
</reference>
<feature type="domain" description="BTB" evidence="4">
    <location>
        <begin position="715"/>
        <end position="773"/>
    </location>
</feature>
<dbReference type="InterPro" id="IPR036770">
    <property type="entry name" value="Ankyrin_rpt-contain_sf"/>
</dbReference>
<evidence type="ECO:0000256" key="2">
    <source>
        <dbReference type="ARBA" id="ARBA00023043"/>
    </source>
</evidence>
<comment type="caution">
    <text evidence="5">The sequence shown here is derived from an EMBL/GenBank/DDBJ whole genome shotgun (WGS) entry which is preliminary data.</text>
</comment>
<dbReference type="Proteomes" id="UP001149090">
    <property type="component" value="Unassembled WGS sequence"/>
</dbReference>
<dbReference type="CDD" id="cd18186">
    <property type="entry name" value="BTB_POZ_ZBTB_KLHL-like"/>
    <property type="match status" value="1"/>
</dbReference>
<feature type="repeat" description="ANK" evidence="3">
    <location>
        <begin position="64"/>
        <end position="97"/>
    </location>
</feature>
<dbReference type="InterPro" id="IPR000210">
    <property type="entry name" value="BTB/POZ_dom"/>
</dbReference>
<feature type="repeat" description="ANK" evidence="3">
    <location>
        <begin position="446"/>
        <end position="479"/>
    </location>
</feature>
<dbReference type="PROSITE" id="PS50097">
    <property type="entry name" value="BTB"/>
    <property type="match status" value="1"/>
</dbReference>
<feature type="repeat" description="ANK" evidence="3">
    <location>
        <begin position="98"/>
        <end position="131"/>
    </location>
</feature>
<dbReference type="SUPFAM" id="SSF48403">
    <property type="entry name" value="Ankyrin repeat"/>
    <property type="match status" value="3"/>
</dbReference>
<dbReference type="PANTHER" id="PTHR24198">
    <property type="entry name" value="ANKYRIN REPEAT AND PROTEIN KINASE DOMAIN-CONTAINING PROTEIN"/>
    <property type="match status" value="1"/>
</dbReference>